<gene>
    <name evidence="1" type="ORF">MORIYA_2783</name>
</gene>
<keyword evidence="2" id="KW-1185">Reference proteome</keyword>
<name>A0A330LQX7_9GAMM</name>
<proteinExistence type="predicted"/>
<evidence type="ECO:0000313" key="1">
    <source>
        <dbReference type="EMBL" id="SQD79250.1"/>
    </source>
</evidence>
<dbReference type="EMBL" id="LS483250">
    <property type="protein sequence ID" value="SQD79250.1"/>
    <property type="molecule type" value="Genomic_DNA"/>
</dbReference>
<protein>
    <submittedName>
        <fullName evidence="1">Uncharacterized protein</fullName>
    </submittedName>
</protein>
<reference evidence="2" key="1">
    <citation type="submission" date="2018-05" db="EMBL/GenBank/DDBJ databases">
        <authorList>
            <person name="Cea G.-C."/>
            <person name="William W."/>
        </authorList>
    </citation>
    <scope>NUCLEOTIDE SEQUENCE [LARGE SCALE GENOMIC DNA]</scope>
    <source>
        <strain evidence="2">DB21MT 5</strain>
    </source>
</reference>
<dbReference type="RefSeq" id="WP_112715834.1">
    <property type="nucleotide sequence ID" value="NZ_LS483250.1"/>
</dbReference>
<dbReference type="Proteomes" id="UP000250163">
    <property type="component" value="Chromosome MORIYA"/>
</dbReference>
<evidence type="ECO:0000313" key="2">
    <source>
        <dbReference type="Proteomes" id="UP000250163"/>
    </source>
</evidence>
<accession>A0A330LQX7</accession>
<organism evidence="1 2">
    <name type="scientific">Moritella yayanosii</name>
    <dbReference type="NCBI Taxonomy" id="69539"/>
    <lineage>
        <taxon>Bacteria</taxon>
        <taxon>Pseudomonadati</taxon>
        <taxon>Pseudomonadota</taxon>
        <taxon>Gammaproteobacteria</taxon>
        <taxon>Alteromonadales</taxon>
        <taxon>Moritellaceae</taxon>
        <taxon>Moritella</taxon>
    </lineage>
</organism>
<dbReference type="OrthoDB" id="5599709at2"/>
<dbReference type="AlphaFoldDB" id="A0A330LQX7"/>
<sequence>MSRSTDSWAIVHIDDSYNASVLGNRGTKLHWCNSREQAIEFIYDEYLTILADTGGMDGALVHAAKRRFKVLQQQTYSDAEWIENVNELTVDLRHIIWFGSIAEMAELNNDFACAVREVYWEEFGEYDEDDPSAYVPEEEWLELSEALVEYLSRAIVSK</sequence>
<dbReference type="KEGG" id="mya:MORIYA_2783"/>